<dbReference type="InterPro" id="IPR052930">
    <property type="entry name" value="TA_antitoxin_MntA"/>
</dbReference>
<dbReference type="EMBL" id="AP014568">
    <property type="protein sequence ID" value="BAO79950.1"/>
    <property type="molecule type" value="Genomic_DNA"/>
</dbReference>
<feature type="domain" description="Polymerase beta nucleotidyltransferase" evidence="1">
    <location>
        <begin position="21"/>
        <end position="103"/>
    </location>
</feature>
<evidence type="ECO:0000259" key="1">
    <source>
        <dbReference type="Pfam" id="PF18765"/>
    </source>
</evidence>
<dbReference type="AlphaFoldDB" id="A0A060NH23"/>
<dbReference type="HOGENOM" id="CLU_130257_1_3_4"/>
<keyword evidence="2" id="KW-0808">Transferase</keyword>
<dbReference type="InterPro" id="IPR041633">
    <property type="entry name" value="Polbeta"/>
</dbReference>
<sequence>MTKAPTLQPTATSDSDASLRAVLDGFPGLLLAIVFGSVAQGRATPSSDLDIAVAARHALSAEQKMALVCALATRTGRPVDLIDLHTVGQPLLGQIVRHGRRVLGSVAAHGLLISRHLTDEADFLPLQNRILQERRLAWIGK</sequence>
<dbReference type="Proteomes" id="UP000067461">
    <property type="component" value="Chromosome"/>
</dbReference>
<evidence type="ECO:0000313" key="2">
    <source>
        <dbReference type="EMBL" id="BAO79950.1"/>
    </source>
</evidence>
<name>A0A060NH23_9BURK</name>
<dbReference type="PANTHER" id="PTHR43852">
    <property type="entry name" value="NUCLEOTIDYLTRANSFERASE"/>
    <property type="match status" value="1"/>
</dbReference>
<accession>A0A060NH23</accession>
<dbReference type="Pfam" id="PF18765">
    <property type="entry name" value="Polbeta"/>
    <property type="match status" value="1"/>
</dbReference>
<keyword evidence="3" id="KW-1185">Reference proteome</keyword>
<dbReference type="InterPro" id="IPR043519">
    <property type="entry name" value="NT_sf"/>
</dbReference>
<reference evidence="2 3" key="1">
    <citation type="journal article" date="2014" name="Nat. Commun.">
        <title>Physiological and genomic features of highly alkaliphilic hydrogen-utilizing Betaproteobacteria from a continental serpentinizing site.</title>
        <authorList>
            <person name="Suzuki S."/>
            <person name="Kuenen J.G."/>
            <person name="Schipper K."/>
            <person name="van der Velde S."/>
            <person name="Ishii S."/>
            <person name="Wu A."/>
            <person name="Sorokin D.Y."/>
            <person name="Tenney A."/>
            <person name="Meng X.Y."/>
            <person name="Morrill P.L."/>
            <person name="Kamagata Y."/>
            <person name="Muyzer G."/>
            <person name="Nealson K.H."/>
        </authorList>
    </citation>
    <scope>NUCLEOTIDE SEQUENCE [LARGE SCALE GENOMIC DNA]</scope>
    <source>
        <strain evidence="2 3">A1</strain>
    </source>
</reference>
<dbReference type="OrthoDB" id="9793109at2"/>
<dbReference type="CDD" id="cd05403">
    <property type="entry name" value="NT_KNTase_like"/>
    <property type="match status" value="1"/>
</dbReference>
<dbReference type="RefSeq" id="WP_045530265.1">
    <property type="nucleotide sequence ID" value="NZ_AP014568.1"/>
</dbReference>
<dbReference type="Gene3D" id="3.30.460.10">
    <property type="entry name" value="Beta Polymerase, domain 2"/>
    <property type="match status" value="1"/>
</dbReference>
<dbReference type="PANTHER" id="PTHR43852:SF3">
    <property type="entry name" value="NUCLEOTIDYLTRANSFERASE"/>
    <property type="match status" value="1"/>
</dbReference>
<protein>
    <submittedName>
        <fullName evidence="2">Predicted nucleotidyltransferase</fullName>
    </submittedName>
</protein>
<gene>
    <name evidence="2" type="ORF">SRAA_0096</name>
</gene>
<dbReference type="KEGG" id="cbaa:SRAA_0096"/>
<evidence type="ECO:0000313" key="3">
    <source>
        <dbReference type="Proteomes" id="UP000067461"/>
    </source>
</evidence>
<dbReference type="STRING" id="1458425.SRAA_0096"/>
<dbReference type="SUPFAM" id="SSF81301">
    <property type="entry name" value="Nucleotidyltransferase"/>
    <property type="match status" value="1"/>
</dbReference>
<dbReference type="NCBIfam" id="NF047752">
    <property type="entry name" value="MntA_antitoxin"/>
    <property type="match status" value="1"/>
</dbReference>
<organism evidence="2 3">
    <name type="scientific">Serpentinimonas raichei</name>
    <dbReference type="NCBI Taxonomy" id="1458425"/>
    <lineage>
        <taxon>Bacteria</taxon>
        <taxon>Pseudomonadati</taxon>
        <taxon>Pseudomonadota</taxon>
        <taxon>Betaproteobacteria</taxon>
        <taxon>Burkholderiales</taxon>
        <taxon>Comamonadaceae</taxon>
        <taxon>Serpentinimonas</taxon>
    </lineage>
</organism>
<proteinExistence type="predicted"/>
<dbReference type="GO" id="GO:0016740">
    <property type="term" value="F:transferase activity"/>
    <property type="evidence" value="ECO:0007669"/>
    <property type="project" value="UniProtKB-KW"/>
</dbReference>